<dbReference type="CDD" id="cd04301">
    <property type="entry name" value="NAT_SF"/>
    <property type="match status" value="1"/>
</dbReference>
<dbReference type="InterPro" id="IPR016181">
    <property type="entry name" value="Acyl_CoA_acyltransferase"/>
</dbReference>
<evidence type="ECO:0000313" key="3">
    <source>
        <dbReference type="Proteomes" id="UP000626844"/>
    </source>
</evidence>
<organism evidence="2 3">
    <name type="scientific">Metabacillus arenae</name>
    <dbReference type="NCBI Taxonomy" id="2771434"/>
    <lineage>
        <taxon>Bacteria</taxon>
        <taxon>Bacillati</taxon>
        <taxon>Bacillota</taxon>
        <taxon>Bacilli</taxon>
        <taxon>Bacillales</taxon>
        <taxon>Bacillaceae</taxon>
        <taxon>Metabacillus</taxon>
    </lineage>
</organism>
<dbReference type="PANTHER" id="PTHR43792:SF9">
    <property type="entry name" value="RIBOSOMAL-PROTEIN-ALANINE ACETYLTRANSFERASE"/>
    <property type="match status" value="1"/>
</dbReference>
<dbReference type="Gene3D" id="3.40.630.30">
    <property type="match status" value="1"/>
</dbReference>
<evidence type="ECO:0000259" key="1">
    <source>
        <dbReference type="PROSITE" id="PS51186"/>
    </source>
</evidence>
<accession>A0A926NLU5</accession>
<protein>
    <submittedName>
        <fullName evidence="2">GNAT family N-acetyltransferase</fullName>
    </submittedName>
</protein>
<dbReference type="Proteomes" id="UP000626844">
    <property type="component" value="Unassembled WGS sequence"/>
</dbReference>
<dbReference type="EMBL" id="JACXAI010000009">
    <property type="protein sequence ID" value="MBD1380397.1"/>
    <property type="molecule type" value="Genomic_DNA"/>
</dbReference>
<dbReference type="SUPFAM" id="SSF55729">
    <property type="entry name" value="Acyl-CoA N-acyltransferases (Nat)"/>
    <property type="match status" value="1"/>
</dbReference>
<dbReference type="GO" id="GO:0005737">
    <property type="term" value="C:cytoplasm"/>
    <property type="evidence" value="ECO:0007669"/>
    <property type="project" value="TreeGrafter"/>
</dbReference>
<reference evidence="2" key="1">
    <citation type="submission" date="2020-09" db="EMBL/GenBank/DDBJ databases">
        <title>A novel bacterium of genus Bacillus, isolated from South China Sea.</title>
        <authorList>
            <person name="Huang H."/>
            <person name="Mo K."/>
            <person name="Hu Y."/>
        </authorList>
    </citation>
    <scope>NUCLEOTIDE SEQUENCE</scope>
    <source>
        <strain evidence="2">IB182487</strain>
    </source>
</reference>
<dbReference type="GO" id="GO:0008999">
    <property type="term" value="F:protein-N-terminal-alanine acetyltransferase activity"/>
    <property type="evidence" value="ECO:0007669"/>
    <property type="project" value="TreeGrafter"/>
</dbReference>
<name>A0A926NLU5_9BACI</name>
<sequence length="158" mass="18104">MKKLEDFHVIENNSLLFRPINAEDAPFLFSYFSDLRAMEFYGMAPFKEKKEASLLIEKFAEGFQKGITLRWGICLKDTGQIVGTIGFHLLNHQHHRCEIGYDLHPDYWGQGIGSKAVQTITKYGFKELELYRIGAIVHPDNKRSQGVLLKTVSKKKGI</sequence>
<dbReference type="Pfam" id="PF13302">
    <property type="entry name" value="Acetyltransf_3"/>
    <property type="match status" value="1"/>
</dbReference>
<dbReference type="InterPro" id="IPR051531">
    <property type="entry name" value="N-acetyltransferase"/>
</dbReference>
<dbReference type="AlphaFoldDB" id="A0A926NLU5"/>
<dbReference type="PROSITE" id="PS51186">
    <property type="entry name" value="GNAT"/>
    <property type="match status" value="1"/>
</dbReference>
<keyword evidence="3" id="KW-1185">Reference proteome</keyword>
<proteinExistence type="predicted"/>
<dbReference type="InterPro" id="IPR000182">
    <property type="entry name" value="GNAT_dom"/>
</dbReference>
<dbReference type="PANTHER" id="PTHR43792">
    <property type="entry name" value="GNAT FAMILY, PUTATIVE (AFU_ORTHOLOGUE AFUA_3G00765)-RELATED-RELATED"/>
    <property type="match status" value="1"/>
</dbReference>
<gene>
    <name evidence="2" type="ORF">IC621_09155</name>
</gene>
<comment type="caution">
    <text evidence="2">The sequence shown here is derived from an EMBL/GenBank/DDBJ whole genome shotgun (WGS) entry which is preliminary data.</text>
</comment>
<feature type="domain" description="N-acetyltransferase" evidence="1">
    <location>
        <begin position="15"/>
        <end position="158"/>
    </location>
</feature>
<dbReference type="RefSeq" id="WP_191157982.1">
    <property type="nucleotide sequence ID" value="NZ_JACXAI010000009.1"/>
</dbReference>
<evidence type="ECO:0000313" key="2">
    <source>
        <dbReference type="EMBL" id="MBD1380397.1"/>
    </source>
</evidence>